<name>A0A1J5DWB5_9BACT</name>
<evidence type="ECO:0008006" key="3">
    <source>
        <dbReference type="Google" id="ProtNLM"/>
    </source>
</evidence>
<sequence>MSKGAKYIKLIEWSEEDECFVGSCPELFYGGCHGDNEREVFNELCQIVEETVMLYHQDTKLLPSPLSGREFVNTLQKVA</sequence>
<dbReference type="Proteomes" id="UP000183085">
    <property type="component" value="Unassembled WGS sequence"/>
</dbReference>
<dbReference type="InterPro" id="IPR035069">
    <property type="entry name" value="TTHA1013/TTHA0281-like"/>
</dbReference>
<dbReference type="AlphaFoldDB" id="A0A1J5DWB5"/>
<protein>
    <recommendedName>
        <fullName evidence="3">Pilus assembly protein HicB</fullName>
    </recommendedName>
</protein>
<dbReference type="EMBL" id="MNYI01000121">
    <property type="protein sequence ID" value="OIP40389.1"/>
    <property type="molecule type" value="Genomic_DNA"/>
</dbReference>
<proteinExistence type="predicted"/>
<evidence type="ECO:0000313" key="1">
    <source>
        <dbReference type="EMBL" id="OIP40389.1"/>
    </source>
</evidence>
<dbReference type="SUPFAM" id="SSF143100">
    <property type="entry name" value="TTHA1013/TTHA0281-like"/>
    <property type="match status" value="1"/>
</dbReference>
<organism evidence="1 2">
    <name type="scientific">Candidatus Desantisbacteria bacterium CG2_30_40_21</name>
    <dbReference type="NCBI Taxonomy" id="1817895"/>
    <lineage>
        <taxon>Bacteria</taxon>
        <taxon>Candidatus Desantisiibacteriota</taxon>
    </lineage>
</organism>
<reference evidence="1 2" key="1">
    <citation type="journal article" date="2016" name="Environ. Microbiol.">
        <title>Genomic resolution of a cold subsurface aquifer community provides metabolic insights for novel microbes adapted to high CO concentrations.</title>
        <authorList>
            <person name="Probst A.J."/>
            <person name="Castelle C.J."/>
            <person name="Singh A."/>
            <person name="Brown C.T."/>
            <person name="Anantharaman K."/>
            <person name="Sharon I."/>
            <person name="Hug L.A."/>
            <person name="Burstein D."/>
            <person name="Emerson J.B."/>
            <person name="Thomas B.C."/>
            <person name="Banfield J.F."/>
        </authorList>
    </citation>
    <scope>NUCLEOTIDE SEQUENCE [LARGE SCALE GENOMIC DNA]</scope>
    <source>
        <strain evidence="1">CG2_30_40_21</strain>
    </source>
</reference>
<comment type="caution">
    <text evidence="1">The sequence shown here is derived from an EMBL/GenBank/DDBJ whole genome shotgun (WGS) entry which is preliminary data.</text>
</comment>
<dbReference type="STRING" id="1817895.AUJ95_04610"/>
<evidence type="ECO:0000313" key="2">
    <source>
        <dbReference type="Proteomes" id="UP000183085"/>
    </source>
</evidence>
<accession>A0A1J5DWB5</accession>
<gene>
    <name evidence="1" type="ORF">AUJ95_04610</name>
</gene>